<protein>
    <submittedName>
        <fullName evidence="1">Uncharacterized protein</fullName>
    </submittedName>
</protein>
<reference evidence="1 2" key="1">
    <citation type="submission" date="2019-06" db="EMBL/GenBank/DDBJ databases">
        <title>Sorghum-associated microbial communities from plants grown in Nebraska, USA.</title>
        <authorList>
            <person name="Schachtman D."/>
        </authorList>
    </citation>
    <scope>NUCLEOTIDE SEQUENCE [LARGE SCALE GENOMIC DNA]</scope>
    <source>
        <strain evidence="1 2">1225</strain>
    </source>
</reference>
<name>A0A561PZB8_9HYPH</name>
<dbReference type="AlphaFoldDB" id="A0A561PZB8"/>
<dbReference type="EMBL" id="VIWP01000019">
    <property type="protein sequence ID" value="TWF43456.1"/>
    <property type="molecule type" value="Genomic_DNA"/>
</dbReference>
<keyword evidence="2" id="KW-1185">Reference proteome</keyword>
<accession>A0A561PZB8</accession>
<sequence length="93" mass="10114">MSLIASERRAISLAATGWPCPVTARALLPDQLQEKGNSMLLPLEVMDHHLALRADPSPPPRQAWLAEQVGLDGQAIEARHVSCAVLPLEIEMI</sequence>
<proteinExistence type="predicted"/>
<organism evidence="1 2">
    <name type="scientific">Neorhizobium alkalisoli</name>
    <dbReference type="NCBI Taxonomy" id="528178"/>
    <lineage>
        <taxon>Bacteria</taxon>
        <taxon>Pseudomonadati</taxon>
        <taxon>Pseudomonadota</taxon>
        <taxon>Alphaproteobacteria</taxon>
        <taxon>Hyphomicrobiales</taxon>
        <taxon>Rhizobiaceae</taxon>
        <taxon>Rhizobium/Agrobacterium group</taxon>
        <taxon>Neorhizobium</taxon>
    </lineage>
</organism>
<evidence type="ECO:0000313" key="2">
    <source>
        <dbReference type="Proteomes" id="UP000320653"/>
    </source>
</evidence>
<evidence type="ECO:0000313" key="1">
    <source>
        <dbReference type="EMBL" id="TWF43456.1"/>
    </source>
</evidence>
<dbReference type="Proteomes" id="UP000320653">
    <property type="component" value="Unassembled WGS sequence"/>
</dbReference>
<comment type="caution">
    <text evidence="1">The sequence shown here is derived from an EMBL/GenBank/DDBJ whole genome shotgun (WGS) entry which is preliminary data.</text>
</comment>
<gene>
    <name evidence="1" type="ORF">FHW37_11929</name>
</gene>